<proteinExistence type="predicted"/>
<evidence type="ECO:0000313" key="3">
    <source>
        <dbReference type="EMBL" id="MQL91780.1"/>
    </source>
</evidence>
<dbReference type="GO" id="GO:0016787">
    <property type="term" value="F:hydrolase activity"/>
    <property type="evidence" value="ECO:0007669"/>
    <property type="project" value="UniProtKB-KW"/>
</dbReference>
<evidence type="ECO:0008006" key="5">
    <source>
        <dbReference type="Google" id="ProtNLM"/>
    </source>
</evidence>
<gene>
    <name evidence="3" type="ORF">Taro_024395</name>
</gene>
<dbReference type="AlphaFoldDB" id="A0A843VDJ2"/>
<organism evidence="3 4">
    <name type="scientific">Colocasia esculenta</name>
    <name type="common">Wild taro</name>
    <name type="synonym">Arum esculentum</name>
    <dbReference type="NCBI Taxonomy" id="4460"/>
    <lineage>
        <taxon>Eukaryota</taxon>
        <taxon>Viridiplantae</taxon>
        <taxon>Streptophyta</taxon>
        <taxon>Embryophyta</taxon>
        <taxon>Tracheophyta</taxon>
        <taxon>Spermatophyta</taxon>
        <taxon>Magnoliopsida</taxon>
        <taxon>Liliopsida</taxon>
        <taxon>Araceae</taxon>
        <taxon>Aroideae</taxon>
        <taxon>Colocasieae</taxon>
        <taxon>Colocasia</taxon>
    </lineage>
</organism>
<feature type="compositionally biased region" description="Basic residues" evidence="2">
    <location>
        <begin position="1"/>
        <end position="22"/>
    </location>
</feature>
<evidence type="ECO:0000256" key="1">
    <source>
        <dbReference type="ARBA" id="ARBA00022801"/>
    </source>
</evidence>
<dbReference type="Gene3D" id="3.40.50.1110">
    <property type="entry name" value="SGNH hydrolase"/>
    <property type="match status" value="1"/>
</dbReference>
<name>A0A843VDJ2_COLES</name>
<accession>A0A843VDJ2</accession>
<dbReference type="PANTHER" id="PTHR45648:SF180">
    <property type="entry name" value="OS04G0561800 PROTEIN"/>
    <property type="match status" value="1"/>
</dbReference>
<dbReference type="Proteomes" id="UP000652761">
    <property type="component" value="Unassembled WGS sequence"/>
</dbReference>
<comment type="caution">
    <text evidence="3">The sequence shown here is derived from an EMBL/GenBank/DDBJ whole genome shotgun (WGS) entry which is preliminary data.</text>
</comment>
<evidence type="ECO:0000313" key="4">
    <source>
        <dbReference type="Proteomes" id="UP000652761"/>
    </source>
</evidence>
<evidence type="ECO:0000256" key="2">
    <source>
        <dbReference type="SAM" id="MobiDB-lite"/>
    </source>
</evidence>
<reference evidence="3" key="1">
    <citation type="submission" date="2017-07" db="EMBL/GenBank/DDBJ databases">
        <title>Taro Niue Genome Assembly and Annotation.</title>
        <authorList>
            <person name="Atibalentja N."/>
            <person name="Keating K."/>
            <person name="Fields C.J."/>
        </authorList>
    </citation>
    <scope>NUCLEOTIDE SEQUENCE</scope>
    <source>
        <strain evidence="3">Niue_2</strain>
        <tissue evidence="3">Leaf</tissue>
    </source>
</reference>
<feature type="compositionally biased region" description="Polar residues" evidence="2">
    <location>
        <begin position="35"/>
        <end position="49"/>
    </location>
</feature>
<dbReference type="InterPro" id="IPR036514">
    <property type="entry name" value="SGNH_hydro_sf"/>
</dbReference>
<dbReference type="EMBL" id="NMUH01001378">
    <property type="protein sequence ID" value="MQL91780.1"/>
    <property type="molecule type" value="Genomic_DNA"/>
</dbReference>
<feature type="region of interest" description="Disordered" evidence="2">
    <location>
        <begin position="1"/>
        <end position="49"/>
    </location>
</feature>
<sequence length="179" mass="20064">MKMARWRHMKRAGARRRRRRMRLGASVGEAEQTRRSGTPASVGERQSTAAEACDRSEIVGHIPTKFRTANGECIAVLDDYAVQFNVAVGKVLEEFSSTHEGIKYSVGFKESKSACCGEGRFNGEAGCTPNSTLCSNRQDYYYWDWFHPTENPAKLQTWMLYGGPRTLASPINFGELVED</sequence>
<dbReference type="PANTHER" id="PTHR45648">
    <property type="entry name" value="GDSL LIPASE/ACYLHYDROLASE FAMILY PROTEIN (AFU_ORTHOLOGUE AFUA_4G14700)"/>
    <property type="match status" value="1"/>
</dbReference>
<keyword evidence="4" id="KW-1185">Reference proteome</keyword>
<dbReference type="OrthoDB" id="1600564at2759"/>
<protein>
    <recommendedName>
        <fullName evidence="5">GDSL esterase/lipase</fullName>
    </recommendedName>
</protein>
<keyword evidence="1" id="KW-0378">Hydrolase</keyword>
<dbReference type="InterPro" id="IPR051058">
    <property type="entry name" value="GDSL_Est/Lipase"/>
</dbReference>